<keyword evidence="1" id="KW-0472">Membrane</keyword>
<feature type="transmembrane region" description="Helical" evidence="1">
    <location>
        <begin position="33"/>
        <end position="52"/>
    </location>
</feature>
<evidence type="ECO:0000313" key="2">
    <source>
        <dbReference type="EMBL" id="KND99099.1"/>
    </source>
</evidence>
<organism evidence="2 3">
    <name type="scientific">Candidozyma auris</name>
    <name type="common">Yeast</name>
    <name type="synonym">Candida auris</name>
    <dbReference type="NCBI Taxonomy" id="498019"/>
    <lineage>
        <taxon>Eukaryota</taxon>
        <taxon>Fungi</taxon>
        <taxon>Dikarya</taxon>
        <taxon>Ascomycota</taxon>
        <taxon>Saccharomycotina</taxon>
        <taxon>Pichiomycetes</taxon>
        <taxon>Metschnikowiaceae</taxon>
        <taxon>Candidozyma</taxon>
    </lineage>
</organism>
<evidence type="ECO:0000256" key="1">
    <source>
        <dbReference type="SAM" id="Phobius"/>
    </source>
</evidence>
<sequence>MIGWTCFFFAPLGYFLRRFLVYLRTAYTRKRRLIRAIVVEMVFGACGGGASLKMLLYEILVHCAFLGVRFVSLSVLLPTSFFLFFFFFFRSRNLILRLREIHWGVGRELEASTVLLAYKVNLGERLSCGL</sequence>
<comment type="caution">
    <text evidence="2">The sequence shown here is derived from an EMBL/GenBank/DDBJ whole genome shotgun (WGS) entry which is preliminary data.</text>
</comment>
<proteinExistence type="predicted"/>
<dbReference type="EMBL" id="LGST01000027">
    <property type="protein sequence ID" value="KND99099.1"/>
    <property type="molecule type" value="Genomic_DNA"/>
</dbReference>
<dbReference type="AlphaFoldDB" id="A0A0L0NYL1"/>
<dbReference type="Proteomes" id="UP000037122">
    <property type="component" value="Unassembled WGS sequence"/>
</dbReference>
<reference evidence="3" key="1">
    <citation type="journal article" date="2015" name="BMC Genomics">
        <title>Draft genome of a commonly misdiagnosed multidrug resistant pathogen Candida auris.</title>
        <authorList>
            <person name="Chatterjee S."/>
            <person name="Alampalli S.V."/>
            <person name="Nageshan R.K."/>
            <person name="Chettiar S.T."/>
            <person name="Joshi S."/>
            <person name="Tatu U.S."/>
        </authorList>
    </citation>
    <scope>NUCLEOTIDE SEQUENCE [LARGE SCALE GENOMIC DNA]</scope>
    <source>
        <strain evidence="3">6684</strain>
    </source>
</reference>
<name>A0A0L0NYL1_CANAR</name>
<evidence type="ECO:0000313" key="3">
    <source>
        <dbReference type="Proteomes" id="UP000037122"/>
    </source>
</evidence>
<gene>
    <name evidence="2" type="ORF">QG37_04163</name>
</gene>
<feature type="transmembrane region" description="Helical" evidence="1">
    <location>
        <begin position="64"/>
        <end position="89"/>
    </location>
</feature>
<dbReference type="VEuPathDB" id="FungiDB:QG37_04163"/>
<protein>
    <submittedName>
        <fullName evidence="2">Uncharacterized protein</fullName>
    </submittedName>
</protein>
<keyword evidence="1" id="KW-0812">Transmembrane</keyword>
<keyword evidence="1" id="KW-1133">Transmembrane helix</keyword>
<accession>A0A0L0NYL1</accession>